<accession>A0A1E8BV55</accession>
<dbReference type="EMBL" id="LXLX01000004">
    <property type="protein sequence ID" value="OFE02240.1"/>
    <property type="molecule type" value="Genomic_DNA"/>
</dbReference>
<comment type="caution">
    <text evidence="1">The sequence shown here is derived from an EMBL/GenBank/DDBJ whole genome shotgun (WGS) entry which is preliminary data.</text>
</comment>
<protein>
    <recommendedName>
        <fullName evidence="3">SUKH-3 immunity family protein</fullName>
    </recommendedName>
</protein>
<evidence type="ECO:0000313" key="1">
    <source>
        <dbReference type="EMBL" id="OFE02240.1"/>
    </source>
</evidence>
<sequence>MEISNKTIKELKKAGWYEGRKIDISENVKFLEERGFEVFESAKKFMEEFGELRFNVERVWPDGVTKDISKHTTCIKKVIGVLDSSCFGLEDYIDDKVIPVGSLYDFGLNLYISESGRIFKATGWAGDTVLEAFDNIILEKGAMIWGKFKG</sequence>
<dbReference type="Proteomes" id="UP000175835">
    <property type="component" value="Unassembled WGS sequence"/>
</dbReference>
<dbReference type="InterPro" id="IPR025850">
    <property type="entry name" value="SUKH-3"/>
</dbReference>
<gene>
    <name evidence="1" type="ORF">BWGOE11_01640</name>
</gene>
<dbReference type="PATRIC" id="fig|86662.23.peg.5659"/>
<evidence type="ECO:0008006" key="3">
    <source>
        <dbReference type="Google" id="ProtNLM"/>
    </source>
</evidence>
<dbReference type="RefSeq" id="WP_002187037.1">
    <property type="nucleotide sequence ID" value="NZ_JH791839.1"/>
</dbReference>
<reference evidence="1 2" key="1">
    <citation type="submission" date="2016-05" db="EMBL/GenBank/DDBJ databases">
        <title>Bacillus thuringiensis and Bacillus weihenstephanensis as novel biocontrol agents of wilt causing Verticillium species.</title>
        <authorList>
            <person name="Hollensteiner J."/>
            <person name="Wemheuer F."/>
            <person name="Harting R."/>
            <person name="Kolarzyk A."/>
            <person name="Diaz-Valerio S."/>
            <person name="Poehlein A."/>
            <person name="Brzuszkiewicz E."/>
            <person name="Nesemann K."/>
            <person name="Braus-Stromeyer S."/>
            <person name="Braus G."/>
            <person name="Daniel R."/>
            <person name="Liesegang H."/>
        </authorList>
    </citation>
    <scope>NUCLEOTIDE SEQUENCE [LARGE SCALE GENOMIC DNA]</scope>
    <source>
        <strain evidence="1 2">GOE11</strain>
    </source>
</reference>
<dbReference type="Pfam" id="PF14433">
    <property type="entry name" value="SUKH-3"/>
    <property type="match status" value="1"/>
</dbReference>
<proteinExistence type="predicted"/>
<evidence type="ECO:0000313" key="2">
    <source>
        <dbReference type="Proteomes" id="UP000175835"/>
    </source>
</evidence>
<organism evidence="1 2">
    <name type="scientific">Bacillus mycoides</name>
    <dbReference type="NCBI Taxonomy" id="1405"/>
    <lineage>
        <taxon>Bacteria</taxon>
        <taxon>Bacillati</taxon>
        <taxon>Bacillota</taxon>
        <taxon>Bacilli</taxon>
        <taxon>Bacillales</taxon>
        <taxon>Bacillaceae</taxon>
        <taxon>Bacillus</taxon>
        <taxon>Bacillus cereus group</taxon>
    </lineage>
</organism>
<name>A0A1E8BV55_BACMY</name>
<dbReference type="AlphaFoldDB" id="A0A1E8BV55"/>